<dbReference type="EMBL" id="AGQV01000004">
    <property type="protein sequence ID" value="EHH68201.1"/>
    <property type="molecule type" value="Genomic_DNA"/>
</dbReference>
<dbReference type="Gene3D" id="2.40.10.10">
    <property type="entry name" value="Trypsin-like serine proteases"/>
    <property type="match status" value="1"/>
</dbReference>
<evidence type="ECO:0000256" key="4">
    <source>
        <dbReference type="ARBA" id="ARBA00022729"/>
    </source>
</evidence>
<organism evidence="7 8">
    <name type="scientific">Gluconobacter morbifer G707</name>
    <dbReference type="NCBI Taxonomy" id="1088869"/>
    <lineage>
        <taxon>Bacteria</taxon>
        <taxon>Pseudomonadati</taxon>
        <taxon>Pseudomonadota</taxon>
        <taxon>Alphaproteobacteria</taxon>
        <taxon>Acetobacterales</taxon>
        <taxon>Acetobacteraceae</taxon>
        <taxon>Gluconobacter</taxon>
    </lineage>
</organism>
<sequence length="720" mass="79503">MRRPIPAPGRTGYAFPFPTETLATRMVMSLLRRLLPALLAAGTVLGSAHAEEGMWTFDHLPVRQMKQQYGFQPSADWISHVIQSSARLAEGCSASFVSADGLVMTNHHCANSCLSGLSDRDHDYFHDGFSATELAKEPQCPGMELDRLDQVKDVTAQVAKLTTGQHGAAYAKALQTARSTLTKDCAAGDPTHWRCDVVTLYHGGQTALYRYRRYQDVRLVMAPDQDIAFFGGDPDNFTFPRYDIDLSMLRVFEDGKPVHTPFFHFDPNGPAADDLVFTSGNPGTTQRTLPASALTFQRDVSLPTIIGAYSTMQGALWQFSRESREHLVEAQNTLFGVQNGLKSLSGTVRALRAPEVIARREAQDHALQAWIDATPERRREYGQPFAKVDEALSIERQYYVHDFAVGHVFRGLLADAVMLVSAARERRKPDTERRDGYHDAELAELEAELGAKEPVHRDLDTMTLSLNLTTMRQMLGGDDPAVHRILGSRSPDERAAELMQGTTLGDPAQRMALYRGGEKAIQSSTDPMIVLALQLEPTLDEIRKRRRDQIEAPMREAQGAIARARFARAQAEGSADTLYPDATFSPRLSYGTVKGWQDGARTIAPFTDFEGMYRHATGSDPFRLPQVWLDAKPRLKLSTKLDFVSTNDIVGGNSGSPVINRKGDVVGLIFDGNLDSLAGDLYYDGSRNRAVATDTSSIMAALKTVYHADALAKELEQGHL</sequence>
<dbReference type="PANTHER" id="PTHR38469">
    <property type="entry name" value="PERIPLASMIC PEPTIDASE SUBFAMILY S1B"/>
    <property type="match status" value="1"/>
</dbReference>
<dbReference type="AlphaFoldDB" id="G6XJ85"/>
<keyword evidence="5 6" id="KW-0378">Hydrolase</keyword>
<reference evidence="7 8" key="1">
    <citation type="submission" date="2011-10" db="EMBL/GenBank/DDBJ databases">
        <title>Genome sequence of Gluconobacter morbifer G707, isolated from Drosophila gut.</title>
        <authorList>
            <person name="Lee W.-J."/>
            <person name="Kim E.-K."/>
        </authorList>
    </citation>
    <scope>NUCLEOTIDE SEQUENCE [LARGE SCALE GENOMIC DNA]</scope>
    <source>
        <strain evidence="7 8">G707</strain>
    </source>
</reference>
<dbReference type="InterPro" id="IPR043504">
    <property type="entry name" value="Peptidase_S1_PA_chymotrypsin"/>
</dbReference>
<dbReference type="STRING" id="1088869.GMO_15510"/>
<dbReference type="GO" id="GO:0043171">
    <property type="term" value="P:peptide catabolic process"/>
    <property type="evidence" value="ECO:0007669"/>
    <property type="project" value="UniProtKB-UniRule"/>
</dbReference>
<dbReference type="EC" id="3.4.14.-" evidence="6"/>
<dbReference type="SUPFAM" id="SSF50494">
    <property type="entry name" value="Trypsin-like serine proteases"/>
    <property type="match status" value="1"/>
</dbReference>
<dbReference type="PATRIC" id="fig|1088869.3.peg.1548"/>
<evidence type="ECO:0000256" key="6">
    <source>
        <dbReference type="RuleBase" id="RU366067"/>
    </source>
</evidence>
<keyword evidence="4" id="KW-0732">Signal</keyword>
<evidence type="ECO:0000313" key="8">
    <source>
        <dbReference type="Proteomes" id="UP000004949"/>
    </source>
</evidence>
<keyword evidence="6" id="KW-0720">Serine protease</keyword>
<evidence type="ECO:0000313" key="7">
    <source>
        <dbReference type="EMBL" id="EHH68201.1"/>
    </source>
</evidence>
<accession>G6XJ85</accession>
<keyword evidence="2 6" id="KW-0031">Aminopeptidase</keyword>
<dbReference type="Pfam" id="PF10459">
    <property type="entry name" value="Peptidase_S46"/>
    <property type="match status" value="1"/>
</dbReference>
<dbReference type="eggNOG" id="COG3591">
    <property type="taxonomic scope" value="Bacteria"/>
</dbReference>
<dbReference type="GO" id="GO:0006508">
    <property type="term" value="P:proteolysis"/>
    <property type="evidence" value="ECO:0007669"/>
    <property type="project" value="UniProtKB-KW"/>
</dbReference>
<keyword evidence="8" id="KW-1185">Reference proteome</keyword>
<comment type="similarity">
    <text evidence="1 6">Belongs to the peptidase S46 family.</text>
</comment>
<dbReference type="GO" id="GO:0070009">
    <property type="term" value="F:serine-type aminopeptidase activity"/>
    <property type="evidence" value="ECO:0007669"/>
    <property type="project" value="UniProtKB-UniRule"/>
</dbReference>
<evidence type="ECO:0000256" key="5">
    <source>
        <dbReference type="ARBA" id="ARBA00022801"/>
    </source>
</evidence>
<comment type="caution">
    <text evidence="7">The sequence shown here is derived from an EMBL/GenBank/DDBJ whole genome shotgun (WGS) entry which is preliminary data.</text>
</comment>
<protein>
    <recommendedName>
        <fullName evidence="6">Dipeptidyl-peptidase</fullName>
        <ecNumber evidence="6">3.4.14.-</ecNumber>
    </recommendedName>
</protein>
<evidence type="ECO:0000256" key="2">
    <source>
        <dbReference type="ARBA" id="ARBA00022438"/>
    </source>
</evidence>
<keyword evidence="3 6" id="KW-0645">Protease</keyword>
<evidence type="ECO:0000256" key="3">
    <source>
        <dbReference type="ARBA" id="ARBA00022670"/>
    </source>
</evidence>
<evidence type="ECO:0000256" key="1">
    <source>
        <dbReference type="ARBA" id="ARBA00010491"/>
    </source>
</evidence>
<dbReference type="Proteomes" id="UP000004949">
    <property type="component" value="Unassembled WGS sequence"/>
</dbReference>
<gene>
    <name evidence="7" type="ORF">GMO_15510</name>
</gene>
<dbReference type="PANTHER" id="PTHR38469:SF1">
    <property type="entry name" value="PERIPLASMIC PEPTIDASE SUBFAMILY S1B"/>
    <property type="match status" value="1"/>
</dbReference>
<proteinExistence type="inferred from homology"/>
<dbReference type="InterPro" id="IPR019500">
    <property type="entry name" value="Pep_S46"/>
</dbReference>
<dbReference type="InterPro" id="IPR009003">
    <property type="entry name" value="Peptidase_S1_PA"/>
</dbReference>
<comment type="function">
    <text evidence="6">Catalyzes the removal of dipeptides from the N-terminus of oligopeptides.</text>
</comment>
<dbReference type="GO" id="GO:0008239">
    <property type="term" value="F:dipeptidyl-peptidase activity"/>
    <property type="evidence" value="ECO:0007669"/>
    <property type="project" value="UniProtKB-UniRule"/>
</dbReference>
<name>G6XJ85_9PROT</name>